<dbReference type="InterPro" id="IPR036396">
    <property type="entry name" value="Cyt_P450_sf"/>
</dbReference>
<accession>A0AAN7A2V1</accession>
<sequence>MATTEILSFPISGPNKEATALCRGQALNTPKNSHKVEEQEIIDHSKLLKIPTPPHGYYFGLLGHAPNLDPILPVKSYWKLMDQHGEIFQLDPRMAYSRVFVGSRELVNEMVDDERFSKFTHRLHKMRSVFGDGLISAESTDKAWWKAHRLLVPIFGPPGLSMMFDDMQDLTVQLVQKWGRFGPRRIIECIDGMARLTFDTVGLCAFGYRFNEFYTADRHPFMTQLKESIVESGRPADRLQLLNQFYYKEEQHRQENVDKMKELCKKIMLKPVLAN</sequence>
<dbReference type="GO" id="GO:0004497">
    <property type="term" value="F:monooxygenase activity"/>
    <property type="evidence" value="ECO:0007669"/>
    <property type="project" value="InterPro"/>
</dbReference>
<organism evidence="1 2">
    <name type="scientific">Triangularia setosa</name>
    <dbReference type="NCBI Taxonomy" id="2587417"/>
    <lineage>
        <taxon>Eukaryota</taxon>
        <taxon>Fungi</taxon>
        <taxon>Dikarya</taxon>
        <taxon>Ascomycota</taxon>
        <taxon>Pezizomycotina</taxon>
        <taxon>Sordariomycetes</taxon>
        <taxon>Sordariomycetidae</taxon>
        <taxon>Sordariales</taxon>
        <taxon>Podosporaceae</taxon>
        <taxon>Triangularia</taxon>
    </lineage>
</organism>
<keyword evidence="2" id="KW-1185">Reference proteome</keyword>
<dbReference type="AlphaFoldDB" id="A0AAN7A2V1"/>
<dbReference type="InterPro" id="IPR001128">
    <property type="entry name" value="Cyt_P450"/>
</dbReference>
<comment type="caution">
    <text evidence="1">The sequence shown here is derived from an EMBL/GenBank/DDBJ whole genome shotgun (WGS) entry which is preliminary data.</text>
</comment>
<dbReference type="EMBL" id="MU866626">
    <property type="protein sequence ID" value="KAK4171159.1"/>
    <property type="molecule type" value="Genomic_DNA"/>
</dbReference>
<dbReference type="Gene3D" id="1.10.630.10">
    <property type="entry name" value="Cytochrome P450"/>
    <property type="match status" value="1"/>
</dbReference>
<dbReference type="GO" id="GO:0005506">
    <property type="term" value="F:iron ion binding"/>
    <property type="evidence" value="ECO:0007669"/>
    <property type="project" value="InterPro"/>
</dbReference>
<dbReference type="GO" id="GO:0020037">
    <property type="term" value="F:heme binding"/>
    <property type="evidence" value="ECO:0007669"/>
    <property type="project" value="InterPro"/>
</dbReference>
<name>A0AAN7A2V1_9PEZI</name>
<reference evidence="1" key="2">
    <citation type="submission" date="2023-05" db="EMBL/GenBank/DDBJ databases">
        <authorList>
            <consortium name="Lawrence Berkeley National Laboratory"/>
            <person name="Steindorff A."/>
            <person name="Hensen N."/>
            <person name="Bonometti L."/>
            <person name="Westerberg I."/>
            <person name="Brannstrom I.O."/>
            <person name="Guillou S."/>
            <person name="Cros-Aarteil S."/>
            <person name="Calhoun S."/>
            <person name="Haridas S."/>
            <person name="Kuo A."/>
            <person name="Mondo S."/>
            <person name="Pangilinan J."/>
            <person name="Riley R."/>
            <person name="Labutti K."/>
            <person name="Andreopoulos B."/>
            <person name="Lipzen A."/>
            <person name="Chen C."/>
            <person name="Yanf M."/>
            <person name="Daum C."/>
            <person name="Ng V."/>
            <person name="Clum A."/>
            <person name="Ohm R."/>
            <person name="Martin F."/>
            <person name="Silar P."/>
            <person name="Natvig D."/>
            <person name="Lalanne C."/>
            <person name="Gautier V."/>
            <person name="Ament-Velasquez S.L."/>
            <person name="Kruys A."/>
            <person name="Hutchinson M.I."/>
            <person name="Powell A.J."/>
            <person name="Barry K."/>
            <person name="Miller A.N."/>
            <person name="Grigoriev I.V."/>
            <person name="Debuchy R."/>
            <person name="Gladieux P."/>
            <person name="Thoren M.H."/>
            <person name="Johannesson H."/>
        </authorList>
    </citation>
    <scope>NUCLEOTIDE SEQUENCE</scope>
    <source>
        <strain evidence="1">CBS 892.96</strain>
    </source>
</reference>
<reference evidence="1" key="1">
    <citation type="journal article" date="2023" name="Mol. Phylogenet. Evol.">
        <title>Genome-scale phylogeny and comparative genomics of the fungal order Sordariales.</title>
        <authorList>
            <person name="Hensen N."/>
            <person name="Bonometti L."/>
            <person name="Westerberg I."/>
            <person name="Brannstrom I.O."/>
            <person name="Guillou S."/>
            <person name="Cros-Aarteil S."/>
            <person name="Calhoun S."/>
            <person name="Haridas S."/>
            <person name="Kuo A."/>
            <person name="Mondo S."/>
            <person name="Pangilinan J."/>
            <person name="Riley R."/>
            <person name="LaButti K."/>
            <person name="Andreopoulos B."/>
            <person name="Lipzen A."/>
            <person name="Chen C."/>
            <person name="Yan M."/>
            <person name="Daum C."/>
            <person name="Ng V."/>
            <person name="Clum A."/>
            <person name="Steindorff A."/>
            <person name="Ohm R.A."/>
            <person name="Martin F."/>
            <person name="Silar P."/>
            <person name="Natvig D.O."/>
            <person name="Lalanne C."/>
            <person name="Gautier V."/>
            <person name="Ament-Velasquez S.L."/>
            <person name="Kruys A."/>
            <person name="Hutchinson M.I."/>
            <person name="Powell A.J."/>
            <person name="Barry K."/>
            <person name="Miller A.N."/>
            <person name="Grigoriev I.V."/>
            <person name="Debuchy R."/>
            <person name="Gladieux P."/>
            <person name="Hiltunen Thoren M."/>
            <person name="Johannesson H."/>
        </authorList>
    </citation>
    <scope>NUCLEOTIDE SEQUENCE</scope>
    <source>
        <strain evidence="1">CBS 892.96</strain>
    </source>
</reference>
<dbReference type="GO" id="GO:0016705">
    <property type="term" value="F:oxidoreductase activity, acting on paired donors, with incorporation or reduction of molecular oxygen"/>
    <property type="evidence" value="ECO:0007669"/>
    <property type="project" value="InterPro"/>
</dbReference>
<gene>
    <name evidence="1" type="ORF">QBC36DRAFT_382770</name>
</gene>
<dbReference type="Proteomes" id="UP001302321">
    <property type="component" value="Unassembled WGS sequence"/>
</dbReference>
<proteinExistence type="predicted"/>
<protein>
    <submittedName>
        <fullName evidence="1">Cytochrome P450</fullName>
    </submittedName>
</protein>
<evidence type="ECO:0000313" key="1">
    <source>
        <dbReference type="EMBL" id="KAK4171159.1"/>
    </source>
</evidence>
<evidence type="ECO:0000313" key="2">
    <source>
        <dbReference type="Proteomes" id="UP001302321"/>
    </source>
</evidence>
<dbReference type="Pfam" id="PF00067">
    <property type="entry name" value="p450"/>
    <property type="match status" value="1"/>
</dbReference>
<dbReference type="SUPFAM" id="SSF48264">
    <property type="entry name" value="Cytochrome P450"/>
    <property type="match status" value="1"/>
</dbReference>